<dbReference type="AlphaFoldDB" id="A0A0C4DI09"/>
<gene>
    <name evidence="1" type="primary">28957032</name>
</gene>
<dbReference type="Proteomes" id="UP000002489">
    <property type="component" value="Unassembled WGS sequence"/>
</dbReference>
<reference evidence="2" key="1">
    <citation type="journal article" date="2012" name="Mol. Plant Microbe Interact.">
        <title>A highly conserved effector in Fusarium oxysporum is required for full virulence on Arabidopsis.</title>
        <authorList>
            <person name="Thatcher L.F."/>
            <person name="Gardiner D.M."/>
            <person name="Kazan K."/>
            <person name="Manners J."/>
        </authorList>
    </citation>
    <scope>NUCLEOTIDE SEQUENCE [LARGE SCALE GENOMIC DNA]</scope>
    <source>
        <strain evidence="2">Fo5176</strain>
    </source>
</reference>
<proteinExistence type="predicted"/>
<dbReference type="EnsemblFungi" id="FOXG_16066T0">
    <property type="protein sequence ID" value="FOXG_16066P0"/>
    <property type="gene ID" value="FOXG_16066"/>
</dbReference>
<organism evidence="1 2">
    <name type="scientific">Fusarium oxysporum (strain Fo5176)</name>
    <name type="common">Fusarium vascular wilt</name>
    <dbReference type="NCBI Taxonomy" id="660025"/>
    <lineage>
        <taxon>Eukaryota</taxon>
        <taxon>Fungi</taxon>
        <taxon>Dikarya</taxon>
        <taxon>Ascomycota</taxon>
        <taxon>Pezizomycotina</taxon>
        <taxon>Sordariomycetes</taxon>
        <taxon>Hypocreomycetidae</taxon>
        <taxon>Hypocreales</taxon>
        <taxon>Nectriaceae</taxon>
        <taxon>Fusarium</taxon>
        <taxon>Fusarium oxysporum species complex</taxon>
    </lineage>
</organism>
<dbReference type="VEuPathDB" id="FungiDB:FOXG_16066"/>
<protein>
    <submittedName>
        <fullName evidence="1">Uncharacterized protein</fullName>
    </submittedName>
</protein>
<evidence type="ECO:0000313" key="2">
    <source>
        <dbReference type="Proteomes" id="UP000002489"/>
    </source>
</evidence>
<name>A0A0C4DI09_FUSOF</name>
<reference evidence="1" key="2">
    <citation type="submission" date="2025-08" db="UniProtKB">
        <authorList>
            <consortium name="EnsemblFungi"/>
        </authorList>
    </citation>
    <scope>IDENTIFICATION</scope>
    <source>
        <strain evidence="1">4287 / CBS 123668 / FGSC 9935 / NRRL 34936</strain>
    </source>
</reference>
<sequence>MSRAYMYLCCCFIVRCTSTRLAYSMRNVRPARLTSLAADAEIKTYYTTQPGTANLALARKLRQSTNSSVGHGRTSSQ</sequence>
<evidence type="ECO:0000313" key="1">
    <source>
        <dbReference type="EnsemblFungi" id="FOXG_16066P0"/>
    </source>
</evidence>
<accession>A0A0C4DI09</accession>